<protein>
    <submittedName>
        <fullName evidence="3">Ribosomal RNA small subunit methyltransferase D</fullName>
        <ecNumber evidence="3">2.1.1.171</ecNumber>
    </submittedName>
</protein>
<dbReference type="RefSeq" id="WP_146662539.1">
    <property type="nucleotide sequence ID" value="NZ_CP019791.1"/>
</dbReference>
<accession>A0A1U9NMS8</accession>
<dbReference type="OrthoDB" id="9803017at2"/>
<dbReference type="PANTHER" id="PTHR43542:SF1">
    <property type="entry name" value="METHYLTRANSFERASE"/>
    <property type="match status" value="1"/>
</dbReference>
<dbReference type="Gene3D" id="3.40.50.150">
    <property type="entry name" value="Vaccinia Virus protein VP39"/>
    <property type="match status" value="1"/>
</dbReference>
<dbReference type="InterPro" id="IPR029063">
    <property type="entry name" value="SAM-dependent_MTases_sf"/>
</dbReference>
<dbReference type="STRING" id="1936003.STSP2_02227"/>
<dbReference type="PANTHER" id="PTHR43542">
    <property type="entry name" value="METHYLTRANSFERASE"/>
    <property type="match status" value="1"/>
</dbReference>
<dbReference type="GO" id="GO:0052913">
    <property type="term" value="F:16S rRNA (guanine(966)-N(2))-methyltransferase activity"/>
    <property type="evidence" value="ECO:0007669"/>
    <property type="project" value="UniProtKB-EC"/>
</dbReference>
<dbReference type="CDD" id="cd02440">
    <property type="entry name" value="AdoMet_MTases"/>
    <property type="match status" value="1"/>
</dbReference>
<keyword evidence="4" id="KW-1185">Reference proteome</keyword>
<dbReference type="PIRSF" id="PIRSF004553">
    <property type="entry name" value="CHP00095"/>
    <property type="match status" value="1"/>
</dbReference>
<evidence type="ECO:0000313" key="4">
    <source>
        <dbReference type="Proteomes" id="UP000189674"/>
    </source>
</evidence>
<proteinExistence type="predicted"/>
<sequence>MRIIAGSKRGMKLLPPKNMETRPITDRAKEALFSVIFKYDMPADCVVGDLFCGTGSMGLECLSRGAKHATFIDQSAQVIDLLEKNISKAHFEAESKVIRGNVFKIGAPVGFEEPKYDLVFVDPPYVMARDTVQKSRLGRLLHLLCEQVRPGAIVIVRTHKRTQLEDQYGELKVIDERSWGSTSVTILRYEPGEQDDDE</sequence>
<dbReference type="SUPFAM" id="SSF53335">
    <property type="entry name" value="S-adenosyl-L-methionine-dependent methyltransferases"/>
    <property type="match status" value="1"/>
</dbReference>
<dbReference type="Proteomes" id="UP000189674">
    <property type="component" value="Chromosome"/>
</dbReference>
<evidence type="ECO:0000313" key="3">
    <source>
        <dbReference type="EMBL" id="AQT69044.1"/>
    </source>
</evidence>
<dbReference type="AlphaFoldDB" id="A0A1U9NMS8"/>
<dbReference type="PROSITE" id="PS00092">
    <property type="entry name" value="N6_MTASE"/>
    <property type="match status" value="1"/>
</dbReference>
<dbReference type="Pfam" id="PF03602">
    <property type="entry name" value="Cons_hypoth95"/>
    <property type="match status" value="1"/>
</dbReference>
<reference evidence="4" key="1">
    <citation type="submission" date="2017-02" db="EMBL/GenBank/DDBJ databases">
        <title>Comparative genomics and description of representatives of a novel lineage of planctomycetes thriving in anoxic sediments.</title>
        <authorList>
            <person name="Spring S."/>
            <person name="Bunk B."/>
            <person name="Sproer C."/>
        </authorList>
    </citation>
    <scope>NUCLEOTIDE SEQUENCE [LARGE SCALE GENOMIC DNA]</scope>
    <source>
        <strain evidence="4">ST-NAGAB-D1</strain>
    </source>
</reference>
<dbReference type="GO" id="GO:0003676">
    <property type="term" value="F:nucleic acid binding"/>
    <property type="evidence" value="ECO:0007669"/>
    <property type="project" value="InterPro"/>
</dbReference>
<dbReference type="InterPro" id="IPR004398">
    <property type="entry name" value="RNA_MeTrfase_RsmD"/>
</dbReference>
<dbReference type="InterPro" id="IPR002052">
    <property type="entry name" value="DNA_methylase_N6_adenine_CS"/>
</dbReference>
<name>A0A1U9NMS8_9BACT</name>
<organism evidence="3 4">
    <name type="scientific">Anaerohalosphaera lusitana</name>
    <dbReference type="NCBI Taxonomy" id="1936003"/>
    <lineage>
        <taxon>Bacteria</taxon>
        <taxon>Pseudomonadati</taxon>
        <taxon>Planctomycetota</taxon>
        <taxon>Phycisphaerae</taxon>
        <taxon>Sedimentisphaerales</taxon>
        <taxon>Anaerohalosphaeraceae</taxon>
        <taxon>Anaerohalosphaera</taxon>
    </lineage>
</organism>
<evidence type="ECO:0000256" key="1">
    <source>
        <dbReference type="ARBA" id="ARBA00022603"/>
    </source>
</evidence>
<evidence type="ECO:0000256" key="2">
    <source>
        <dbReference type="ARBA" id="ARBA00022679"/>
    </source>
</evidence>
<keyword evidence="2 3" id="KW-0808">Transferase</keyword>
<dbReference type="EMBL" id="CP019791">
    <property type="protein sequence ID" value="AQT69044.1"/>
    <property type="molecule type" value="Genomic_DNA"/>
</dbReference>
<gene>
    <name evidence="3" type="primary">rsmD</name>
    <name evidence="3" type="ORF">STSP2_02227</name>
</gene>
<dbReference type="EC" id="2.1.1.171" evidence="3"/>
<dbReference type="NCBIfam" id="TIGR00095">
    <property type="entry name" value="16S rRNA (guanine(966)-N(2))-methyltransferase RsmD"/>
    <property type="match status" value="1"/>
</dbReference>
<dbReference type="KEGG" id="alus:STSP2_02227"/>
<keyword evidence="1 3" id="KW-0489">Methyltransferase</keyword>